<organism evidence="1 2">
    <name type="scientific">Cricetulus griseus</name>
    <name type="common">Chinese hamster</name>
    <name type="synonym">Cricetulus barabensis griseus</name>
    <dbReference type="NCBI Taxonomy" id="10029"/>
    <lineage>
        <taxon>Eukaryota</taxon>
        <taxon>Metazoa</taxon>
        <taxon>Chordata</taxon>
        <taxon>Craniata</taxon>
        <taxon>Vertebrata</taxon>
        <taxon>Euteleostomi</taxon>
        <taxon>Mammalia</taxon>
        <taxon>Eutheria</taxon>
        <taxon>Euarchontoglires</taxon>
        <taxon>Glires</taxon>
        <taxon>Rodentia</taxon>
        <taxon>Myomorpha</taxon>
        <taxon>Muroidea</taxon>
        <taxon>Cricetidae</taxon>
        <taxon>Cricetinae</taxon>
        <taxon>Cricetulus</taxon>
    </lineage>
</organism>
<dbReference type="InParanoid" id="G3H2F3"/>
<name>G3H2F3_CRIGR</name>
<gene>
    <name evidence="1" type="ORF">I79_004363</name>
</gene>
<evidence type="ECO:0000313" key="2">
    <source>
        <dbReference type="Proteomes" id="UP000001075"/>
    </source>
</evidence>
<accession>G3H2F3</accession>
<sequence length="61" mass="7300">MNLRISYVTGSLEHAQCPLFGLQMLFTIRRIQDSLKKDWLHVWYRGNISESRVYSYDKTSF</sequence>
<dbReference type="AlphaFoldDB" id="G3H2F3"/>
<protein>
    <submittedName>
        <fullName evidence="1">Uncharacterized protein</fullName>
    </submittedName>
</protein>
<dbReference type="Proteomes" id="UP000001075">
    <property type="component" value="Unassembled WGS sequence"/>
</dbReference>
<evidence type="ECO:0000313" key="1">
    <source>
        <dbReference type="EMBL" id="EGW03048.1"/>
    </source>
</evidence>
<dbReference type="EMBL" id="JH000114">
    <property type="protein sequence ID" value="EGW03048.1"/>
    <property type="molecule type" value="Genomic_DNA"/>
</dbReference>
<proteinExistence type="predicted"/>
<reference evidence="2" key="1">
    <citation type="journal article" date="2011" name="Nat. Biotechnol.">
        <title>The genomic sequence of the Chinese hamster ovary (CHO)-K1 cell line.</title>
        <authorList>
            <person name="Xu X."/>
            <person name="Nagarajan H."/>
            <person name="Lewis N.E."/>
            <person name="Pan S."/>
            <person name="Cai Z."/>
            <person name="Liu X."/>
            <person name="Chen W."/>
            <person name="Xie M."/>
            <person name="Wang W."/>
            <person name="Hammond S."/>
            <person name="Andersen M.R."/>
            <person name="Neff N."/>
            <person name="Passarelli B."/>
            <person name="Koh W."/>
            <person name="Fan H.C."/>
            <person name="Wang J."/>
            <person name="Gui Y."/>
            <person name="Lee K.H."/>
            <person name="Betenbaugh M.J."/>
            <person name="Quake S.R."/>
            <person name="Famili I."/>
            <person name="Palsson B.O."/>
            <person name="Wang J."/>
        </authorList>
    </citation>
    <scope>NUCLEOTIDE SEQUENCE [LARGE SCALE GENOMIC DNA]</scope>
    <source>
        <strain evidence="2">CHO K1 cell line</strain>
    </source>
</reference>